<accession>A0A484GXS8</accession>
<dbReference type="AlphaFoldDB" id="A0A484GXS8"/>
<feature type="domain" description="FERM" evidence="1">
    <location>
        <begin position="1"/>
        <end position="41"/>
    </location>
</feature>
<dbReference type="InterPro" id="IPR000299">
    <property type="entry name" value="FERM_domain"/>
</dbReference>
<name>A0A484GXS8_SOUCH</name>
<protein>
    <recommendedName>
        <fullName evidence="1">FERM domain-containing protein</fullName>
    </recommendedName>
</protein>
<evidence type="ECO:0000259" key="1">
    <source>
        <dbReference type="PROSITE" id="PS50057"/>
    </source>
</evidence>
<dbReference type="InterPro" id="IPR019748">
    <property type="entry name" value="FERM_central"/>
</dbReference>
<gene>
    <name evidence="2" type="ORF">DBR06_SOUSAS24910002</name>
</gene>
<evidence type="ECO:0000313" key="2">
    <source>
        <dbReference type="EMBL" id="TEA40607.1"/>
    </source>
</evidence>
<evidence type="ECO:0000313" key="3">
    <source>
        <dbReference type="Proteomes" id="UP000295264"/>
    </source>
</evidence>
<dbReference type="EMBL" id="QWLN02002628">
    <property type="protein sequence ID" value="TEA40607.1"/>
    <property type="molecule type" value="Genomic_DNA"/>
</dbReference>
<dbReference type="PANTHER" id="PTHR46079">
    <property type="entry name" value="FERM DOMAIN-CONTAINING PROTEIN 4"/>
    <property type="match status" value="1"/>
</dbReference>
<sequence length="41" mass="4809">EDRVIEHYLKIKGLTRGQTVVQYMKIVEALPAYGVHYYVVK</sequence>
<dbReference type="InterPro" id="IPR047176">
    <property type="entry name" value="FRMD4A/B"/>
</dbReference>
<organism evidence="2 3">
    <name type="scientific">Sousa chinensis</name>
    <name type="common">Indo-pacific humpbacked dolphin</name>
    <name type="synonym">Steno chinensis</name>
    <dbReference type="NCBI Taxonomy" id="103600"/>
    <lineage>
        <taxon>Eukaryota</taxon>
        <taxon>Metazoa</taxon>
        <taxon>Chordata</taxon>
        <taxon>Craniata</taxon>
        <taxon>Vertebrata</taxon>
        <taxon>Euteleostomi</taxon>
        <taxon>Mammalia</taxon>
        <taxon>Eutheria</taxon>
        <taxon>Laurasiatheria</taxon>
        <taxon>Artiodactyla</taxon>
        <taxon>Whippomorpha</taxon>
        <taxon>Cetacea</taxon>
        <taxon>Odontoceti</taxon>
        <taxon>Delphinidae</taxon>
        <taxon>Sousa</taxon>
    </lineage>
</organism>
<dbReference type="GO" id="GO:0090162">
    <property type="term" value="P:establishment of epithelial cell polarity"/>
    <property type="evidence" value="ECO:0007669"/>
    <property type="project" value="InterPro"/>
</dbReference>
<dbReference type="Pfam" id="PF00373">
    <property type="entry name" value="FERM_M"/>
    <property type="match status" value="1"/>
</dbReference>
<dbReference type="GO" id="GO:0005923">
    <property type="term" value="C:bicellular tight junction"/>
    <property type="evidence" value="ECO:0007669"/>
    <property type="project" value="TreeGrafter"/>
</dbReference>
<feature type="non-terminal residue" evidence="2">
    <location>
        <position position="1"/>
    </location>
</feature>
<comment type="caution">
    <text evidence="2">The sequence shown here is derived from an EMBL/GenBank/DDBJ whole genome shotgun (WGS) entry which is preliminary data.</text>
</comment>
<dbReference type="PANTHER" id="PTHR46079:SF1">
    <property type="entry name" value="FERM DOMAIN-CONTAINING PROTEIN 4B"/>
    <property type="match status" value="1"/>
</dbReference>
<dbReference type="Proteomes" id="UP000295264">
    <property type="component" value="Unassembled WGS sequence"/>
</dbReference>
<keyword evidence="3" id="KW-1185">Reference proteome</keyword>
<feature type="non-terminal residue" evidence="2">
    <location>
        <position position="41"/>
    </location>
</feature>
<proteinExistence type="predicted"/>
<dbReference type="PROSITE" id="PS50057">
    <property type="entry name" value="FERM_3"/>
    <property type="match status" value="1"/>
</dbReference>
<dbReference type="GO" id="GO:0005912">
    <property type="term" value="C:adherens junction"/>
    <property type="evidence" value="ECO:0007669"/>
    <property type="project" value="TreeGrafter"/>
</dbReference>
<reference evidence="2 3" key="1">
    <citation type="journal article" date="2018" name="Genomics">
        <title>Molecular footprints of inshore aquatic adaptation in Indo-Pacific humpback dolphin (Sousa chinensis).</title>
        <authorList>
            <person name="Ming Y."/>
            <person name="Jian J."/>
            <person name="Yu F."/>
            <person name="Yu X."/>
            <person name="Wang J."/>
            <person name="Liu W."/>
        </authorList>
    </citation>
    <scope>NUCLEOTIDE SEQUENCE [LARGE SCALE GENOMIC DNA]</scope>
    <source>
        <strain evidence="2">MY-2018</strain>
        <tissue evidence="2">Skin</tissue>
    </source>
</reference>